<gene>
    <name evidence="3" type="ORF">Pfra01_002301800</name>
</gene>
<organism evidence="3 4">
    <name type="scientific">Phytophthora fragariaefolia</name>
    <dbReference type="NCBI Taxonomy" id="1490495"/>
    <lineage>
        <taxon>Eukaryota</taxon>
        <taxon>Sar</taxon>
        <taxon>Stramenopiles</taxon>
        <taxon>Oomycota</taxon>
        <taxon>Peronosporomycetes</taxon>
        <taxon>Peronosporales</taxon>
        <taxon>Peronosporaceae</taxon>
        <taxon>Phytophthora</taxon>
    </lineage>
</organism>
<reference evidence="3" key="1">
    <citation type="submission" date="2023-04" db="EMBL/GenBank/DDBJ databases">
        <title>Phytophthora fragariaefolia NBRC 109709.</title>
        <authorList>
            <person name="Ichikawa N."/>
            <person name="Sato H."/>
            <person name="Tonouchi N."/>
        </authorList>
    </citation>
    <scope>NUCLEOTIDE SEQUENCE</scope>
    <source>
        <strain evidence="3">NBRC 109709</strain>
    </source>
</reference>
<feature type="signal peptide" evidence="2">
    <location>
        <begin position="1"/>
        <end position="21"/>
    </location>
</feature>
<evidence type="ECO:0000313" key="4">
    <source>
        <dbReference type="Proteomes" id="UP001165121"/>
    </source>
</evidence>
<accession>A0A9W6Y7T5</accession>
<dbReference type="AlphaFoldDB" id="A0A9W6Y7T5"/>
<comment type="caution">
    <text evidence="3">The sequence shown here is derived from an EMBL/GenBank/DDBJ whole genome shotgun (WGS) entry which is preliminary data.</text>
</comment>
<dbReference type="EMBL" id="BSXT01003638">
    <property type="protein sequence ID" value="GMF54961.1"/>
    <property type="molecule type" value="Genomic_DNA"/>
</dbReference>
<evidence type="ECO:0000256" key="2">
    <source>
        <dbReference type="SAM" id="SignalP"/>
    </source>
</evidence>
<evidence type="ECO:0000256" key="1">
    <source>
        <dbReference type="SAM" id="MobiDB-lite"/>
    </source>
</evidence>
<keyword evidence="2" id="KW-0732">Signal</keyword>
<name>A0A9W6Y7T5_9STRA</name>
<evidence type="ECO:0000313" key="3">
    <source>
        <dbReference type="EMBL" id="GMF54961.1"/>
    </source>
</evidence>
<feature type="region of interest" description="Disordered" evidence="1">
    <location>
        <begin position="130"/>
        <end position="160"/>
    </location>
</feature>
<protein>
    <submittedName>
        <fullName evidence="3">Unnamed protein product</fullName>
    </submittedName>
</protein>
<sequence>MRLAARSFLALAAVAVGRASAQDAANELTVACSGQVAVLKMESDKASYSCESGGAPGNKTVVQDFAVNLQATSVSLDIRDSGTLNTLAEYGGIEQSAQPVSGLLWQELEGRTLLTPLTRVRGQAIREREVRGGRELDSSGGYERSVRTQLSPKVAPDETT</sequence>
<feature type="chain" id="PRO_5040828250" evidence="2">
    <location>
        <begin position="22"/>
        <end position="160"/>
    </location>
</feature>
<proteinExistence type="predicted"/>
<keyword evidence="4" id="KW-1185">Reference proteome</keyword>
<dbReference type="Proteomes" id="UP001165121">
    <property type="component" value="Unassembled WGS sequence"/>
</dbReference>